<evidence type="ECO:0000313" key="2">
    <source>
        <dbReference type="Proteomes" id="UP001465153"/>
    </source>
</evidence>
<name>A0ABQ0ABJ0_9GAMM</name>
<proteinExistence type="predicted"/>
<sequence length="330" mass="39027">MSVYTSKYVTALEDGILYLCFDAFDEISIKTIIQFLIDEPEKRLQKDGDYSSVFPVSIRIGENLIFDEHAFWDLCVQSSIFDVADIEAYFETAKNYFLYSEDQMHRDDDFGVVGICSVFSFLKYSLPEYEIGKYRDRESIKRVIQVFVEALRYEDLDHEMLHNDYIVRVLSFLRSWDESEKQLFIKLLLIRLTRGQINLTTGFMSDAFEHYLTRGGLRYFVHYLLEHLQGNIEDVISLCGYVYVFDDQPTKDVLEYCHIRWPEVIPRSAVSNYKSNRRTISLDQKFLELWNTKSSFNTGFHTGADYQWKKIEYTEERIKSSSVKKIENFL</sequence>
<dbReference type="Proteomes" id="UP001465153">
    <property type="component" value="Unassembled WGS sequence"/>
</dbReference>
<keyword evidence="2" id="KW-1185">Reference proteome</keyword>
<dbReference type="RefSeq" id="WP_353303619.1">
    <property type="nucleotide sequence ID" value="NZ_BAABWN010000009.1"/>
</dbReference>
<dbReference type="EMBL" id="BAABWN010000009">
    <property type="protein sequence ID" value="GAA6168932.1"/>
    <property type="molecule type" value="Genomic_DNA"/>
</dbReference>
<evidence type="ECO:0000313" key="1">
    <source>
        <dbReference type="EMBL" id="GAA6168932.1"/>
    </source>
</evidence>
<gene>
    <name evidence="1" type="ORF">NBRC116591_27430</name>
</gene>
<reference evidence="1 2" key="1">
    <citation type="submission" date="2024-04" db="EMBL/GenBank/DDBJ databases">
        <title>Draft genome sequence of Sessilibacter corallicola NBRC 116591.</title>
        <authorList>
            <person name="Miyakawa T."/>
            <person name="Kusuya Y."/>
            <person name="Miura T."/>
        </authorList>
    </citation>
    <scope>NUCLEOTIDE SEQUENCE [LARGE SCALE GENOMIC DNA]</scope>
    <source>
        <strain evidence="1 2">KU-00831-HH</strain>
    </source>
</reference>
<accession>A0ABQ0ABJ0</accession>
<organism evidence="1 2">
    <name type="scientific">Sessilibacter corallicola</name>
    <dbReference type="NCBI Taxonomy" id="2904075"/>
    <lineage>
        <taxon>Bacteria</taxon>
        <taxon>Pseudomonadati</taxon>
        <taxon>Pseudomonadota</taxon>
        <taxon>Gammaproteobacteria</taxon>
        <taxon>Cellvibrionales</taxon>
        <taxon>Cellvibrionaceae</taxon>
        <taxon>Sessilibacter</taxon>
    </lineage>
</organism>
<comment type="caution">
    <text evidence="1">The sequence shown here is derived from an EMBL/GenBank/DDBJ whole genome shotgun (WGS) entry which is preliminary data.</text>
</comment>
<protein>
    <submittedName>
        <fullName evidence="1">Uncharacterized protein</fullName>
    </submittedName>
</protein>